<dbReference type="SUPFAM" id="SSF63737">
    <property type="entry name" value="Leukotriene A4 hydrolase N-terminal domain"/>
    <property type="match status" value="1"/>
</dbReference>
<evidence type="ECO:0000256" key="3">
    <source>
        <dbReference type="ARBA" id="ARBA00022438"/>
    </source>
</evidence>
<name>A0ABQ9M254_HEVBR</name>
<evidence type="ECO:0000256" key="6">
    <source>
        <dbReference type="ARBA" id="ARBA00022801"/>
    </source>
</evidence>
<dbReference type="PANTHER" id="PTHR46322">
    <property type="entry name" value="PUROMYCIN-SENSITIVE AMINOPEPTIDASE"/>
    <property type="match status" value="1"/>
</dbReference>
<dbReference type="InterPro" id="IPR035414">
    <property type="entry name" value="Peptidase_M1_pepN_Ig-like"/>
</dbReference>
<dbReference type="Pfam" id="PF11940">
    <property type="entry name" value="DUF3458"/>
    <property type="match status" value="1"/>
</dbReference>
<feature type="domain" description="Aminopeptidase N-like N-terminal" evidence="12">
    <location>
        <begin position="23"/>
        <end position="189"/>
    </location>
</feature>
<evidence type="ECO:0000313" key="14">
    <source>
        <dbReference type="Proteomes" id="UP001174677"/>
    </source>
</evidence>
<dbReference type="Gene3D" id="1.25.50.10">
    <property type="entry name" value="Peptidase M1, alanyl aminopeptidase, C-terminal domain"/>
    <property type="match status" value="1"/>
</dbReference>
<dbReference type="InterPro" id="IPR045357">
    <property type="entry name" value="Aminopeptidase_N-like_N"/>
</dbReference>
<proteinExistence type="inferred from homology"/>
<dbReference type="Proteomes" id="UP001174677">
    <property type="component" value="Chromosome 9"/>
</dbReference>
<evidence type="ECO:0000256" key="7">
    <source>
        <dbReference type="ARBA" id="ARBA00022833"/>
    </source>
</evidence>
<evidence type="ECO:0000259" key="10">
    <source>
        <dbReference type="Pfam" id="PF11940"/>
    </source>
</evidence>
<dbReference type="PRINTS" id="PR00756">
    <property type="entry name" value="ALADIPTASE"/>
</dbReference>
<keyword evidence="7" id="KW-0862">Zinc</keyword>
<comment type="caution">
    <text evidence="13">The sequence shown here is derived from an EMBL/GenBank/DDBJ whole genome shotgun (WGS) entry which is preliminary data.</text>
</comment>
<sequence length="887" mass="100459">MDIPKEIFLKDYKLPDYYFDTVDLKFSLGEEKTIVSSKITVFPRVEGSSPPLVLDGHDLKLISVKVNSEELKDKDFHVDSRHLTISSPPTGTFSLEIVTEIYPQKNTSLEGLYKSSGNFCTQCEAEGFRKITFYQDRPDIMAKYSCWVEGDKSLYPVLLSNGNLIEQGDLEGGKHFALWEDPFKKPCYLFALVAGQLESRDDIFVTRSGRKVSLRIWTPAQDLPKTAHAMFALKAAMKWDEDVFGLEYDLDLFNIVAVPDFDMGAMENKSLNIFNSKLVLASPETASDADYAAILGVIGHEYFHNWTGNRVTCRDWFQLSLKEGLTVFRDQEFSSDMGSRTVKRIADVSRLRNYQFPQDAGPMAHPVRPHSYIKMDNFYTVTVYEKGAEVVRMYKTLMGSQGFRKGMNLYFKRHDGQAVTCEDFFAAMRDANDADFANFLQWYSQAGTPLVKVTSSYNAEARTFSLKFSQEVPPTPGQPVKEPMFIPVALGLLDSAGKDMPLFSVYHDGILKSITSNNQPVYSTVLRVTKKEEEFVFPNIIEQPVPSILRGYSAPIRFESDLSESDLFFLLAHDSDEFNRWEAGQILARKLMLSLVADFQQKKPLALNPKFVHGLRSILCDSSLDKEFIAKAITLPGEGEIMDMMEVADPDAVHAVRSFMRKQIAAELKAEFLTTVENNRSSEEYVFNHPNMARRALKNVALAYLASLEDEEITKLELHEYRTATNMTEQFAALAAIAHNPGKMRDEVLADFYNKWQHDFLVVNKWFALQAMSDIPGNVENVRNLFNHPAFDLRNPNNVYSLIGGFCGSPVNFHAKDGSGYQFLGEMVVQLDKINPRVASRRVSAFSRWRRYDETRQTLAKAQLEMIMSTNGLSENVFEIASKSLAA</sequence>
<evidence type="ECO:0000256" key="1">
    <source>
        <dbReference type="ARBA" id="ARBA00001947"/>
    </source>
</evidence>
<dbReference type="Pfam" id="PF17900">
    <property type="entry name" value="Peptidase_M1_N"/>
    <property type="match status" value="1"/>
</dbReference>
<reference evidence="13" key="1">
    <citation type="journal article" date="2023" name="Plant Biotechnol. J.">
        <title>Chromosome-level wild Hevea brasiliensis genome provides new tools for genomic-assisted breeding and valuable loci to elevate rubber yield.</title>
        <authorList>
            <person name="Cheng H."/>
            <person name="Song X."/>
            <person name="Hu Y."/>
            <person name="Wu T."/>
            <person name="Yang Q."/>
            <person name="An Z."/>
            <person name="Feng S."/>
            <person name="Deng Z."/>
            <person name="Wu W."/>
            <person name="Zeng X."/>
            <person name="Tu M."/>
            <person name="Wang X."/>
            <person name="Huang H."/>
        </authorList>
    </citation>
    <scope>NUCLEOTIDE SEQUENCE</scope>
    <source>
        <strain evidence="13">MT/VB/25A 57/8</strain>
    </source>
</reference>
<gene>
    <name evidence="13" type="ORF">P3X46_016741</name>
</gene>
<dbReference type="InterPro" id="IPR012779">
    <property type="entry name" value="Peptidase_M1_pepN"/>
</dbReference>
<evidence type="ECO:0000259" key="11">
    <source>
        <dbReference type="Pfam" id="PF17432"/>
    </source>
</evidence>
<dbReference type="SUPFAM" id="SSF55486">
    <property type="entry name" value="Metalloproteases ('zincins'), catalytic domain"/>
    <property type="match status" value="1"/>
</dbReference>
<comment type="cofactor">
    <cofactor evidence="1">
        <name>Zn(2+)</name>
        <dbReference type="ChEBI" id="CHEBI:29105"/>
    </cofactor>
</comment>
<dbReference type="Gene3D" id="2.60.40.1840">
    <property type="match status" value="1"/>
</dbReference>
<evidence type="ECO:0008006" key="15">
    <source>
        <dbReference type="Google" id="ProtNLM"/>
    </source>
</evidence>
<dbReference type="NCBIfam" id="TIGR02414">
    <property type="entry name" value="pepN_proteo"/>
    <property type="match status" value="1"/>
</dbReference>
<evidence type="ECO:0000259" key="9">
    <source>
        <dbReference type="Pfam" id="PF01433"/>
    </source>
</evidence>
<dbReference type="InterPro" id="IPR038438">
    <property type="entry name" value="PepN_Ig-like_sf"/>
</dbReference>
<dbReference type="InterPro" id="IPR042097">
    <property type="entry name" value="Aminopeptidase_N-like_N_sf"/>
</dbReference>
<keyword evidence="4" id="KW-0645">Protease</keyword>
<dbReference type="InterPro" id="IPR014782">
    <property type="entry name" value="Peptidase_M1_dom"/>
</dbReference>
<dbReference type="Gene3D" id="2.60.40.1730">
    <property type="entry name" value="tricorn interacting facor f3 domain"/>
    <property type="match status" value="1"/>
</dbReference>
<dbReference type="InterPro" id="IPR024601">
    <property type="entry name" value="Peptidase_M1_pepN_C"/>
</dbReference>
<dbReference type="Pfam" id="PF01433">
    <property type="entry name" value="Peptidase_M1"/>
    <property type="match status" value="1"/>
</dbReference>
<evidence type="ECO:0000256" key="4">
    <source>
        <dbReference type="ARBA" id="ARBA00022670"/>
    </source>
</evidence>
<evidence type="ECO:0000256" key="8">
    <source>
        <dbReference type="ARBA" id="ARBA00023049"/>
    </source>
</evidence>
<dbReference type="Pfam" id="PF17432">
    <property type="entry name" value="DUF3458_C"/>
    <property type="match status" value="1"/>
</dbReference>
<dbReference type="InterPro" id="IPR037144">
    <property type="entry name" value="Peptidase_M1_pepN_C_sf"/>
</dbReference>
<comment type="similarity">
    <text evidence="2">Belongs to the peptidase M1 family.</text>
</comment>
<dbReference type="EMBL" id="JARPOI010000009">
    <property type="protein sequence ID" value="KAJ9173625.1"/>
    <property type="molecule type" value="Genomic_DNA"/>
</dbReference>
<evidence type="ECO:0000313" key="13">
    <source>
        <dbReference type="EMBL" id="KAJ9173625.1"/>
    </source>
</evidence>
<keyword evidence="3" id="KW-0031">Aminopeptidase</keyword>
<feature type="domain" description="Peptidase M1 alanyl aminopeptidase C-terminal" evidence="11">
    <location>
        <begin position="565"/>
        <end position="886"/>
    </location>
</feature>
<evidence type="ECO:0000256" key="5">
    <source>
        <dbReference type="ARBA" id="ARBA00022723"/>
    </source>
</evidence>
<feature type="domain" description="Peptidase M1 alanyl aminopeptidase Ig-like fold" evidence="10">
    <location>
        <begin position="447"/>
        <end position="560"/>
    </location>
</feature>
<dbReference type="PANTHER" id="PTHR46322:SF1">
    <property type="entry name" value="PUROMYCIN-SENSITIVE AMINOPEPTIDASE"/>
    <property type="match status" value="1"/>
</dbReference>
<protein>
    <recommendedName>
        <fullName evidence="15">Puromycin-sensitive aminopeptidase</fullName>
    </recommendedName>
</protein>
<keyword evidence="5" id="KW-0479">Metal-binding</keyword>
<keyword evidence="14" id="KW-1185">Reference proteome</keyword>
<dbReference type="InterPro" id="IPR001930">
    <property type="entry name" value="Peptidase_M1"/>
</dbReference>
<dbReference type="Gene3D" id="3.30.2010.30">
    <property type="match status" value="1"/>
</dbReference>
<dbReference type="InterPro" id="IPR027268">
    <property type="entry name" value="Peptidase_M4/M1_CTD_sf"/>
</dbReference>
<feature type="domain" description="Peptidase M1 membrane alanine aminopeptidase" evidence="9">
    <location>
        <begin position="233"/>
        <end position="441"/>
    </location>
</feature>
<keyword evidence="6" id="KW-0378">Hydrolase</keyword>
<accession>A0ABQ9M254</accession>
<organism evidence="13 14">
    <name type="scientific">Hevea brasiliensis</name>
    <name type="common">Para rubber tree</name>
    <name type="synonym">Siphonia brasiliensis</name>
    <dbReference type="NCBI Taxonomy" id="3981"/>
    <lineage>
        <taxon>Eukaryota</taxon>
        <taxon>Viridiplantae</taxon>
        <taxon>Streptophyta</taxon>
        <taxon>Embryophyta</taxon>
        <taxon>Tracheophyta</taxon>
        <taxon>Spermatophyta</taxon>
        <taxon>Magnoliopsida</taxon>
        <taxon>eudicotyledons</taxon>
        <taxon>Gunneridae</taxon>
        <taxon>Pentapetalae</taxon>
        <taxon>rosids</taxon>
        <taxon>fabids</taxon>
        <taxon>Malpighiales</taxon>
        <taxon>Euphorbiaceae</taxon>
        <taxon>Crotonoideae</taxon>
        <taxon>Micrandreae</taxon>
        <taxon>Hevea</taxon>
    </lineage>
</organism>
<dbReference type="CDD" id="cd09600">
    <property type="entry name" value="M1_APN"/>
    <property type="match status" value="1"/>
</dbReference>
<evidence type="ECO:0000256" key="2">
    <source>
        <dbReference type="ARBA" id="ARBA00010136"/>
    </source>
</evidence>
<dbReference type="Gene3D" id="1.10.390.10">
    <property type="entry name" value="Neutral Protease Domain 2"/>
    <property type="match status" value="1"/>
</dbReference>
<evidence type="ECO:0000259" key="12">
    <source>
        <dbReference type="Pfam" id="PF17900"/>
    </source>
</evidence>
<keyword evidence="8" id="KW-0482">Metalloprotease</keyword>